<evidence type="ECO:0000256" key="11">
    <source>
        <dbReference type="SAM" id="Phobius"/>
    </source>
</evidence>
<dbReference type="SUPFAM" id="SSF81452">
    <property type="entry name" value="Cytochrome c oxidase subunit III-like"/>
    <property type="match status" value="1"/>
</dbReference>
<dbReference type="InterPro" id="IPR035973">
    <property type="entry name" value="Cyt_c_oxidase_su3-like_sf"/>
</dbReference>
<dbReference type="InterPro" id="IPR000298">
    <property type="entry name" value="Cyt_c_oxidase-like_su3"/>
</dbReference>
<evidence type="ECO:0000256" key="6">
    <source>
        <dbReference type="ARBA" id="ARBA00022989"/>
    </source>
</evidence>
<feature type="transmembrane region" description="Helical" evidence="11">
    <location>
        <begin position="150"/>
        <end position="170"/>
    </location>
</feature>
<evidence type="ECO:0000313" key="14">
    <source>
        <dbReference type="Proteomes" id="UP000198654"/>
    </source>
</evidence>
<feature type="transmembrane region" description="Helical" evidence="11">
    <location>
        <begin position="267"/>
        <end position="285"/>
    </location>
</feature>
<dbReference type="PANTHER" id="PTHR11403:SF7">
    <property type="entry name" value="CYTOCHROME C OXIDASE SUBUNIT 3"/>
    <property type="match status" value="1"/>
</dbReference>
<feature type="transmembrane region" description="Helical" evidence="11">
    <location>
        <begin position="222"/>
        <end position="247"/>
    </location>
</feature>
<dbReference type="OrthoDB" id="9810850at2"/>
<dbReference type="CDD" id="cd01665">
    <property type="entry name" value="Cyt_c_Oxidase_III"/>
    <property type="match status" value="1"/>
</dbReference>
<evidence type="ECO:0000259" key="12">
    <source>
        <dbReference type="PROSITE" id="PS50253"/>
    </source>
</evidence>
<dbReference type="InterPro" id="IPR033945">
    <property type="entry name" value="Cyt_c_oxase_su3_dom"/>
</dbReference>
<keyword evidence="6 11" id="KW-1133">Transmembrane helix</keyword>
<feature type="domain" description="Heme-copper oxidase subunit III family profile" evidence="12">
    <location>
        <begin position="2"/>
        <end position="286"/>
    </location>
</feature>
<comment type="subcellular location">
    <subcellularLocation>
        <location evidence="10">Cell membrane</location>
        <topology evidence="10">Multi-pass membrane protein</topology>
    </subcellularLocation>
    <subcellularLocation>
        <location evidence="1">Membrane</location>
        <topology evidence="1">Multi-pass membrane protein</topology>
    </subcellularLocation>
</comment>
<evidence type="ECO:0000256" key="10">
    <source>
        <dbReference type="RuleBase" id="RU003376"/>
    </source>
</evidence>
<dbReference type="Gene3D" id="1.10.287.70">
    <property type="match status" value="1"/>
</dbReference>
<dbReference type="Pfam" id="PF00510">
    <property type="entry name" value="COX3"/>
    <property type="match status" value="2"/>
</dbReference>
<keyword evidence="4 10" id="KW-0812">Transmembrane</keyword>
<evidence type="ECO:0000256" key="8">
    <source>
        <dbReference type="ARBA" id="ARBA00031400"/>
    </source>
</evidence>
<name>A0A1G9G3W3_9GAMM</name>
<dbReference type="STRING" id="119000.SAMN05661010_00591"/>
<dbReference type="Gene3D" id="1.20.120.80">
    <property type="entry name" value="Cytochrome c oxidase, subunit III, four-helix bundle"/>
    <property type="match status" value="1"/>
</dbReference>
<evidence type="ECO:0000256" key="1">
    <source>
        <dbReference type="ARBA" id="ARBA00004141"/>
    </source>
</evidence>
<evidence type="ECO:0000256" key="5">
    <source>
        <dbReference type="ARBA" id="ARBA00022967"/>
    </source>
</evidence>
<dbReference type="GO" id="GO:0004129">
    <property type="term" value="F:cytochrome-c oxidase activity"/>
    <property type="evidence" value="ECO:0007669"/>
    <property type="project" value="UniProtKB-EC"/>
</dbReference>
<evidence type="ECO:0000313" key="13">
    <source>
        <dbReference type="EMBL" id="SDK95378.1"/>
    </source>
</evidence>
<dbReference type="RefSeq" id="WP_089725313.1">
    <property type="nucleotide sequence ID" value="NZ_FNGI01000001.1"/>
</dbReference>
<feature type="transmembrane region" description="Helical" evidence="11">
    <location>
        <begin position="79"/>
        <end position="102"/>
    </location>
</feature>
<accession>A0A1G9G3W3</accession>
<dbReference type="PANTHER" id="PTHR11403">
    <property type="entry name" value="CYTOCHROME C OXIDASE SUBUNIT III"/>
    <property type="match status" value="1"/>
</dbReference>
<dbReference type="EMBL" id="FNGI01000001">
    <property type="protein sequence ID" value="SDK95378.1"/>
    <property type="molecule type" value="Genomic_DNA"/>
</dbReference>
<comment type="similarity">
    <text evidence="2 10">Belongs to the cytochrome c oxidase subunit 3 family.</text>
</comment>
<keyword evidence="14" id="KW-1185">Reference proteome</keyword>
<dbReference type="Proteomes" id="UP000198654">
    <property type="component" value="Unassembled WGS sequence"/>
</dbReference>
<gene>
    <name evidence="13" type="ORF">SAMN05661010_00591</name>
</gene>
<dbReference type="InterPro" id="IPR024791">
    <property type="entry name" value="Cyt_c/ubiquinol_Oxase_su3"/>
</dbReference>
<evidence type="ECO:0000256" key="7">
    <source>
        <dbReference type="ARBA" id="ARBA00023136"/>
    </source>
</evidence>
<evidence type="ECO:0000256" key="3">
    <source>
        <dbReference type="ARBA" id="ARBA00012949"/>
    </source>
</evidence>
<dbReference type="AlphaFoldDB" id="A0A1G9G3W3"/>
<keyword evidence="7 11" id="KW-0472">Membrane</keyword>
<organism evidence="13 14">
    <name type="scientific">Modicisalibacter muralis</name>
    <dbReference type="NCBI Taxonomy" id="119000"/>
    <lineage>
        <taxon>Bacteria</taxon>
        <taxon>Pseudomonadati</taxon>
        <taxon>Pseudomonadota</taxon>
        <taxon>Gammaproteobacteria</taxon>
        <taxon>Oceanospirillales</taxon>
        <taxon>Halomonadaceae</taxon>
        <taxon>Modicisalibacter</taxon>
    </lineage>
</organism>
<evidence type="ECO:0000256" key="9">
    <source>
        <dbReference type="ARBA" id="ARBA00031625"/>
    </source>
</evidence>
<evidence type="ECO:0000256" key="4">
    <source>
        <dbReference type="ARBA" id="ARBA00022692"/>
    </source>
</evidence>
<feature type="transmembrane region" description="Helical" evidence="11">
    <location>
        <begin position="40"/>
        <end position="58"/>
    </location>
</feature>
<evidence type="ECO:0000256" key="2">
    <source>
        <dbReference type="ARBA" id="ARBA00010581"/>
    </source>
</evidence>
<feature type="transmembrane region" description="Helical" evidence="11">
    <location>
        <begin position="14"/>
        <end position="34"/>
    </location>
</feature>
<dbReference type="InterPro" id="IPR013833">
    <property type="entry name" value="Cyt_c_oxidase_su3_a-hlx"/>
</dbReference>
<dbReference type="GO" id="GO:0019646">
    <property type="term" value="P:aerobic electron transport chain"/>
    <property type="evidence" value="ECO:0007669"/>
    <property type="project" value="InterPro"/>
</dbReference>
<reference evidence="13 14" key="1">
    <citation type="submission" date="2016-10" db="EMBL/GenBank/DDBJ databases">
        <authorList>
            <person name="de Groot N.N."/>
        </authorList>
    </citation>
    <scope>NUCLEOTIDE SEQUENCE [LARGE SCALE GENOMIC DNA]</scope>
    <source>
        <strain evidence="13 14">DSM 14789</strain>
    </source>
</reference>
<dbReference type="EC" id="7.1.1.9" evidence="3"/>
<keyword evidence="5" id="KW-1278">Translocase</keyword>
<protein>
    <recommendedName>
        <fullName evidence="3">cytochrome-c oxidase</fullName>
        <ecNumber evidence="3">7.1.1.9</ecNumber>
    </recommendedName>
    <alternativeName>
        <fullName evidence="8">Cytochrome aa3 subunit 3</fullName>
    </alternativeName>
    <alternativeName>
        <fullName evidence="9">Cytochrome c oxidase polypeptide III</fullName>
    </alternativeName>
</protein>
<dbReference type="GO" id="GO:0005886">
    <property type="term" value="C:plasma membrane"/>
    <property type="evidence" value="ECO:0007669"/>
    <property type="project" value="UniProtKB-SubCell"/>
</dbReference>
<dbReference type="PROSITE" id="PS50253">
    <property type="entry name" value="COX3"/>
    <property type="match status" value="1"/>
</dbReference>
<feature type="transmembrane region" description="Helical" evidence="11">
    <location>
        <begin position="182"/>
        <end position="202"/>
    </location>
</feature>
<sequence>MSGGSYYVPASSKWPIFAGLALAAMLVGLGILLVYGWGSWIMGLGGVAILVVMGLWFRDVIKESRGGLYDAQMDRSFRWGMGWFIFSEVMFFAAFFGTLFYVRTFALPWLDGEGAKGVSALLWPDFAASWPLMNPPGSEIEGPRGIANPWQLPLVNTLFLVTSSITLTIAHEGLKAGHRDSARNCLIVTLILGVCFLLVQGFEYYEAYAHLGITLQAGIYGSTFFLLTGFHGAHVTVGAIILASMLWRLQCGHFERDNHFGFEAAAWYWHFVDVVWIGLFLFVYVF</sequence>
<dbReference type="FunFam" id="1.20.120.80:FF:000003">
    <property type="entry name" value="Cytochrome c oxidase subunit 3"/>
    <property type="match status" value="1"/>
</dbReference>
<proteinExistence type="inferred from homology"/>